<evidence type="ECO:0000313" key="3">
    <source>
        <dbReference type="Proteomes" id="UP001590950"/>
    </source>
</evidence>
<organism evidence="2 3">
    <name type="scientific">Stereocaulon virgatum</name>
    <dbReference type="NCBI Taxonomy" id="373712"/>
    <lineage>
        <taxon>Eukaryota</taxon>
        <taxon>Fungi</taxon>
        <taxon>Dikarya</taxon>
        <taxon>Ascomycota</taxon>
        <taxon>Pezizomycotina</taxon>
        <taxon>Lecanoromycetes</taxon>
        <taxon>OSLEUM clade</taxon>
        <taxon>Lecanoromycetidae</taxon>
        <taxon>Lecanorales</taxon>
        <taxon>Lecanorineae</taxon>
        <taxon>Stereocaulaceae</taxon>
        <taxon>Stereocaulon</taxon>
    </lineage>
</organism>
<keyword evidence="3" id="KW-1185">Reference proteome</keyword>
<dbReference type="EMBL" id="JBEFKJ010000048">
    <property type="protein sequence ID" value="KAL2036841.1"/>
    <property type="molecule type" value="Genomic_DNA"/>
</dbReference>
<proteinExistence type="predicted"/>
<feature type="region of interest" description="Disordered" evidence="1">
    <location>
        <begin position="1"/>
        <end position="40"/>
    </location>
</feature>
<name>A0ABR3ZVS7_9LECA</name>
<gene>
    <name evidence="2" type="ORF">N7G274_010384</name>
</gene>
<dbReference type="Proteomes" id="UP001590950">
    <property type="component" value="Unassembled WGS sequence"/>
</dbReference>
<accession>A0ABR3ZVS7</accession>
<evidence type="ECO:0000313" key="2">
    <source>
        <dbReference type="EMBL" id="KAL2036841.1"/>
    </source>
</evidence>
<reference evidence="2 3" key="1">
    <citation type="submission" date="2024-09" db="EMBL/GenBank/DDBJ databases">
        <title>Rethinking Asexuality: The Enigmatic Case of Functional Sexual Genes in Lepraria (Stereocaulaceae).</title>
        <authorList>
            <person name="Doellman M."/>
            <person name="Sun Y."/>
            <person name="Barcenas-Pena A."/>
            <person name="Lumbsch H.T."/>
            <person name="Grewe F."/>
        </authorList>
    </citation>
    <scope>NUCLEOTIDE SEQUENCE [LARGE SCALE GENOMIC DNA]</scope>
    <source>
        <strain evidence="2 3">Mercado 3170</strain>
    </source>
</reference>
<sequence>MQDLLAEQGLTEPKQIPKKKSQASWAQQVADATAQDKREQPWKAALGETHDQGAEGEDWINLQLPNHVQCGSLAA</sequence>
<protein>
    <submittedName>
        <fullName evidence="2">Uncharacterized protein</fullName>
    </submittedName>
</protein>
<comment type="caution">
    <text evidence="2">The sequence shown here is derived from an EMBL/GenBank/DDBJ whole genome shotgun (WGS) entry which is preliminary data.</text>
</comment>
<evidence type="ECO:0000256" key="1">
    <source>
        <dbReference type="SAM" id="MobiDB-lite"/>
    </source>
</evidence>